<dbReference type="SUPFAM" id="SSF57850">
    <property type="entry name" value="RING/U-box"/>
    <property type="match status" value="2"/>
</dbReference>
<comment type="caution">
    <text evidence="12">The sequence shown here is derived from an EMBL/GenBank/DDBJ whole genome shotgun (WGS) entry which is preliminary data.</text>
</comment>
<dbReference type="GO" id="GO:0061630">
    <property type="term" value="F:ubiquitin protein ligase activity"/>
    <property type="evidence" value="ECO:0007669"/>
    <property type="project" value="UniProtKB-EC"/>
</dbReference>
<feature type="domain" description="RING-type" evidence="10">
    <location>
        <begin position="14"/>
        <end position="65"/>
    </location>
</feature>
<gene>
    <name evidence="12" type="ORF">LECACI_7A008944</name>
</gene>
<evidence type="ECO:0000256" key="2">
    <source>
        <dbReference type="ARBA" id="ARBA00012251"/>
    </source>
</evidence>
<evidence type="ECO:0000259" key="10">
    <source>
        <dbReference type="PROSITE" id="PS50089"/>
    </source>
</evidence>
<dbReference type="EMBL" id="CAVMBE010000094">
    <property type="protein sequence ID" value="CAK4033786.1"/>
    <property type="molecule type" value="Genomic_DNA"/>
</dbReference>
<keyword evidence="13" id="KW-1185">Reference proteome</keyword>
<evidence type="ECO:0000256" key="9">
    <source>
        <dbReference type="PROSITE-ProRule" id="PRU00175"/>
    </source>
</evidence>
<reference evidence="12" key="1">
    <citation type="submission" date="2023-11" db="EMBL/GenBank/DDBJ databases">
        <authorList>
            <person name="Alioto T."/>
            <person name="Alioto T."/>
            <person name="Gomez Garrido J."/>
        </authorList>
    </citation>
    <scope>NUCLEOTIDE SEQUENCE</scope>
</reference>
<evidence type="ECO:0000313" key="13">
    <source>
        <dbReference type="Proteomes" id="UP001296104"/>
    </source>
</evidence>
<keyword evidence="12" id="KW-0436">Ligase</keyword>
<evidence type="ECO:0000256" key="7">
    <source>
        <dbReference type="ARBA" id="ARBA00022786"/>
    </source>
</evidence>
<evidence type="ECO:0000256" key="6">
    <source>
        <dbReference type="ARBA" id="ARBA00022771"/>
    </source>
</evidence>
<dbReference type="GO" id="GO:0016567">
    <property type="term" value="P:protein ubiquitination"/>
    <property type="evidence" value="ECO:0007669"/>
    <property type="project" value="InterPro"/>
</dbReference>
<dbReference type="InterPro" id="IPR044066">
    <property type="entry name" value="TRIAD_supradom"/>
</dbReference>
<dbReference type="PROSITE" id="PS51873">
    <property type="entry name" value="TRIAD"/>
    <property type="match status" value="1"/>
</dbReference>
<protein>
    <recommendedName>
        <fullName evidence="2">RBR-type E3 ubiquitin transferase</fullName>
        <ecNumber evidence="2">2.3.2.31</ecNumber>
    </recommendedName>
</protein>
<dbReference type="Gene3D" id="3.30.40.10">
    <property type="entry name" value="Zinc/RING finger domain, C3HC4 (zinc finger)"/>
    <property type="match status" value="1"/>
</dbReference>
<evidence type="ECO:0000256" key="5">
    <source>
        <dbReference type="ARBA" id="ARBA00022737"/>
    </source>
</evidence>
<evidence type="ECO:0000256" key="8">
    <source>
        <dbReference type="ARBA" id="ARBA00022833"/>
    </source>
</evidence>
<evidence type="ECO:0000256" key="4">
    <source>
        <dbReference type="ARBA" id="ARBA00022723"/>
    </source>
</evidence>
<evidence type="ECO:0000259" key="11">
    <source>
        <dbReference type="PROSITE" id="PS51873"/>
    </source>
</evidence>
<evidence type="ECO:0000313" key="12">
    <source>
        <dbReference type="EMBL" id="CAK4033786.1"/>
    </source>
</evidence>
<dbReference type="PROSITE" id="PS50089">
    <property type="entry name" value="ZF_RING_2"/>
    <property type="match status" value="1"/>
</dbReference>
<feature type="domain" description="RING-type" evidence="11">
    <location>
        <begin position="10"/>
        <end position="196"/>
    </location>
</feature>
<dbReference type="InterPro" id="IPR031127">
    <property type="entry name" value="E3_UB_ligase_RBR"/>
</dbReference>
<dbReference type="GO" id="GO:0008270">
    <property type="term" value="F:zinc ion binding"/>
    <property type="evidence" value="ECO:0007669"/>
    <property type="project" value="UniProtKB-KW"/>
</dbReference>
<dbReference type="CDD" id="cd20335">
    <property type="entry name" value="BRcat_RBR"/>
    <property type="match status" value="1"/>
</dbReference>
<keyword evidence="8" id="KW-0862">Zinc</keyword>
<keyword evidence="7" id="KW-0833">Ubl conjugation pathway</keyword>
<dbReference type="AlphaFoldDB" id="A0AAI9ED97"/>
<sequence length="196" mass="22080">MTSTRYQTRTKRECEICATEKPANRFPLLPPTKACQHSITICTECVQTWISTCIDTNYNSAIQCPYGGCDEEVSRQKDMPDAATTHQRSRYSHIAHRIVQSRVPRWRWCLAPDCDEGQLHEPLEPPTLEEEDVCVCDGCGAEACVLCDRPYHDAETCEEYAARNLPSLVAQWLSEKVIGAQKASGRIRDSLPSLSM</sequence>
<dbReference type="InterPro" id="IPR001841">
    <property type="entry name" value="Znf_RING"/>
</dbReference>
<evidence type="ECO:0000256" key="3">
    <source>
        <dbReference type="ARBA" id="ARBA00022679"/>
    </source>
</evidence>
<name>A0AAI9ED97_9PEZI</name>
<keyword evidence="4" id="KW-0479">Metal-binding</keyword>
<dbReference type="GO" id="GO:0016874">
    <property type="term" value="F:ligase activity"/>
    <property type="evidence" value="ECO:0007669"/>
    <property type="project" value="UniProtKB-KW"/>
</dbReference>
<dbReference type="Proteomes" id="UP001296104">
    <property type="component" value="Unassembled WGS sequence"/>
</dbReference>
<keyword evidence="6 9" id="KW-0863">Zinc-finger</keyword>
<dbReference type="InterPro" id="IPR002867">
    <property type="entry name" value="IBR_dom"/>
</dbReference>
<organism evidence="12 13">
    <name type="scientific">Lecanosticta acicola</name>
    <dbReference type="NCBI Taxonomy" id="111012"/>
    <lineage>
        <taxon>Eukaryota</taxon>
        <taxon>Fungi</taxon>
        <taxon>Dikarya</taxon>
        <taxon>Ascomycota</taxon>
        <taxon>Pezizomycotina</taxon>
        <taxon>Dothideomycetes</taxon>
        <taxon>Dothideomycetidae</taxon>
        <taxon>Mycosphaerellales</taxon>
        <taxon>Mycosphaerellaceae</taxon>
        <taxon>Lecanosticta</taxon>
    </lineage>
</organism>
<accession>A0AAI9ED97</accession>
<keyword evidence="3" id="KW-0808">Transferase</keyword>
<keyword evidence="5" id="KW-0677">Repeat</keyword>
<dbReference type="InterPro" id="IPR013083">
    <property type="entry name" value="Znf_RING/FYVE/PHD"/>
</dbReference>
<evidence type="ECO:0000256" key="1">
    <source>
        <dbReference type="ARBA" id="ARBA00001798"/>
    </source>
</evidence>
<dbReference type="PANTHER" id="PTHR11685">
    <property type="entry name" value="RBR FAMILY RING FINGER AND IBR DOMAIN-CONTAINING"/>
    <property type="match status" value="1"/>
</dbReference>
<dbReference type="Pfam" id="PF01485">
    <property type="entry name" value="IBR"/>
    <property type="match status" value="1"/>
</dbReference>
<dbReference type="EC" id="2.3.2.31" evidence="2"/>
<comment type="catalytic activity">
    <reaction evidence="1">
        <text>[E2 ubiquitin-conjugating enzyme]-S-ubiquitinyl-L-cysteine + [acceptor protein]-L-lysine = [E2 ubiquitin-conjugating enzyme]-L-cysteine + [acceptor protein]-N(6)-ubiquitinyl-L-lysine.</text>
        <dbReference type="EC" id="2.3.2.31"/>
    </reaction>
</comment>
<proteinExistence type="predicted"/>